<accession>A0A090E9Z2</accession>
<protein>
    <recommendedName>
        <fullName evidence="2">HNH nuclease domain-containing protein</fullName>
    </recommendedName>
</protein>
<dbReference type="Pfam" id="PF01844">
    <property type="entry name" value="HNH"/>
    <property type="match status" value="1"/>
</dbReference>
<dbReference type="SMART" id="SM00507">
    <property type="entry name" value="HNHc"/>
    <property type="match status" value="1"/>
</dbReference>
<evidence type="ECO:0000313" key="4">
    <source>
        <dbReference type="Proteomes" id="UP000045285"/>
    </source>
</evidence>
<dbReference type="PANTHER" id="PTHR33877:SF2">
    <property type="entry name" value="OS07G0170200 PROTEIN"/>
    <property type="match status" value="1"/>
</dbReference>
<dbReference type="Gene3D" id="1.10.30.50">
    <property type="match status" value="1"/>
</dbReference>
<dbReference type="GO" id="GO:0003676">
    <property type="term" value="F:nucleic acid binding"/>
    <property type="evidence" value="ECO:0007669"/>
    <property type="project" value="InterPro"/>
</dbReference>
<evidence type="ECO:0000256" key="1">
    <source>
        <dbReference type="SAM" id="MobiDB-lite"/>
    </source>
</evidence>
<feature type="region of interest" description="Disordered" evidence="1">
    <location>
        <begin position="224"/>
        <end position="254"/>
    </location>
</feature>
<dbReference type="InterPro" id="IPR002711">
    <property type="entry name" value="HNH"/>
</dbReference>
<dbReference type="Proteomes" id="UP000045285">
    <property type="component" value="Unassembled WGS sequence"/>
</dbReference>
<dbReference type="PANTHER" id="PTHR33877">
    <property type="entry name" value="SLL1193 PROTEIN"/>
    <property type="match status" value="1"/>
</dbReference>
<name>A0A090E9Z2_MESPL</name>
<sequence length="555" mass="61580">MSRCSYFRKSDALSFWFHGRKSICLYSPHRSPYRGTARRRYFLISNRSAPFSLFVHVHNRRRAFTVFERWSPRPATVCGSWSTAPALVARPTRASSARPAGRMRCSRLACAPTCAPCARRPGRAALASSPYRHPVQATPCAGVRAAAVRDRTACRTYLAHTYTIARQRPGRVAPATGGQSSPRMTGTSRALLGDACRRHASHACQWLALHSKAHASRLPIFMRRTSAPPARRRGRPPRGFNRPPPARRRQAPHGVMGAPLKISRAGTVGPAGRVNSAAVTKTLFDPAGAFLFSRPRPFWISVHGKMEKSVIAGEVDLHPFNCRQCDIQFFRRERGKGRPRTYCDRCARSQGYKRWKVSPASKARSAAANRARDAKRRAAERAARSPRHCRQCNVELTGLRRKFCSLACNQVAVTLAKAARSGAANGSFACAECGSTFSATTYTKNLPRKFCGPECRKRNSDRLRTRARRAATRTLVVFAFDPIAIFQRDQWTCQACGVETPVELKGSFEPNSPELDHIIPLSRGGFHSPDNCRCLCRSCNADKGDKTDEEWLAAA</sequence>
<dbReference type="GO" id="GO:0004519">
    <property type="term" value="F:endonuclease activity"/>
    <property type="evidence" value="ECO:0007669"/>
    <property type="project" value="InterPro"/>
</dbReference>
<dbReference type="GO" id="GO:0008270">
    <property type="term" value="F:zinc ion binding"/>
    <property type="evidence" value="ECO:0007669"/>
    <property type="project" value="InterPro"/>
</dbReference>
<feature type="region of interest" description="Disordered" evidence="1">
    <location>
        <begin position="358"/>
        <end position="382"/>
    </location>
</feature>
<feature type="compositionally biased region" description="Basic and acidic residues" evidence="1">
    <location>
        <begin position="370"/>
        <end position="382"/>
    </location>
</feature>
<gene>
    <name evidence="3" type="ORF">MPL3356_60542</name>
</gene>
<dbReference type="CDD" id="cd00085">
    <property type="entry name" value="HNHc"/>
    <property type="match status" value="1"/>
</dbReference>
<keyword evidence="4" id="KW-1185">Reference proteome</keyword>
<dbReference type="EMBL" id="CCMZ01000056">
    <property type="protein sequence ID" value="CDX26764.1"/>
    <property type="molecule type" value="Genomic_DNA"/>
</dbReference>
<dbReference type="InterPro" id="IPR052892">
    <property type="entry name" value="NA-targeting_endonuclease"/>
</dbReference>
<feature type="domain" description="HNH nuclease" evidence="2">
    <location>
        <begin position="480"/>
        <end position="541"/>
    </location>
</feature>
<evidence type="ECO:0000259" key="2">
    <source>
        <dbReference type="SMART" id="SM00507"/>
    </source>
</evidence>
<feature type="compositionally biased region" description="Low complexity" evidence="1">
    <location>
        <begin position="358"/>
        <end position="369"/>
    </location>
</feature>
<dbReference type="AlphaFoldDB" id="A0A090E9Z2"/>
<evidence type="ECO:0000313" key="3">
    <source>
        <dbReference type="EMBL" id="CDX26764.1"/>
    </source>
</evidence>
<organism evidence="3 4">
    <name type="scientific">Mesorhizobium plurifarium</name>
    <dbReference type="NCBI Taxonomy" id="69974"/>
    <lineage>
        <taxon>Bacteria</taxon>
        <taxon>Pseudomonadati</taxon>
        <taxon>Pseudomonadota</taxon>
        <taxon>Alphaproteobacteria</taxon>
        <taxon>Hyphomicrobiales</taxon>
        <taxon>Phyllobacteriaceae</taxon>
        <taxon>Mesorhizobium</taxon>
    </lineage>
</organism>
<proteinExistence type="predicted"/>
<dbReference type="InterPro" id="IPR003615">
    <property type="entry name" value="HNH_nuc"/>
</dbReference>
<reference evidence="4" key="1">
    <citation type="submission" date="2014-08" db="EMBL/GenBank/DDBJ databases">
        <authorList>
            <person name="Moulin L."/>
        </authorList>
    </citation>
    <scope>NUCLEOTIDE SEQUENCE [LARGE SCALE GENOMIC DNA]</scope>
</reference>